<sequence length="220" mass="25417">MNQDIIHIYFVPGLAAGKEIFKNIRLPEERFRMHIIEWLIPNRHEPMVVYAKRMAAQVKHNNAVLVGVSFGGVVVQEMALHLDLQKVIIISSVKARKELPRRLRIARTTRAYKLIPTQLVLSSSDLTKFAVGPRSKKRLQLYQEFLHVRDKRYLDWAIKNMVCWRRRQPDKDVVHIHGNGDIIFPIKNIENCMVIDGGTHIMLLNKGSKVSEKIIEVLAT</sequence>
<dbReference type="Proteomes" id="UP000505306">
    <property type="component" value="Chromosome"/>
</dbReference>
<dbReference type="RefSeq" id="WP_164680774.1">
    <property type="nucleotide sequence ID" value="NZ_CP049057.1"/>
</dbReference>
<evidence type="ECO:0000313" key="2">
    <source>
        <dbReference type="Proteomes" id="UP000505306"/>
    </source>
</evidence>
<gene>
    <name evidence="1" type="ORF">G5B37_14725</name>
</gene>
<reference evidence="1 2" key="1">
    <citation type="submission" date="2020-02" db="EMBL/GenBank/DDBJ databases">
        <title>Complete genome sequence of Flavobacteriaceae bacterium.</title>
        <authorList>
            <person name="Kim S.-J."/>
            <person name="Kim Y.-S."/>
            <person name="Kim K.-H."/>
        </authorList>
    </citation>
    <scope>NUCLEOTIDE SEQUENCE [LARGE SCALE GENOMIC DNA]</scope>
    <source>
        <strain evidence="1 2">RR4-40</strain>
    </source>
</reference>
<protein>
    <submittedName>
        <fullName evidence="1">Alpha/beta hydrolase</fullName>
    </submittedName>
</protein>
<accession>A0A6G6GQQ4</accession>
<keyword evidence="1" id="KW-0378">Hydrolase</keyword>
<dbReference type="InterPro" id="IPR029058">
    <property type="entry name" value="AB_hydrolase_fold"/>
</dbReference>
<name>A0A6G6GQQ4_9FLAO</name>
<dbReference type="SUPFAM" id="SSF53474">
    <property type="entry name" value="alpha/beta-Hydrolases"/>
    <property type="match status" value="1"/>
</dbReference>
<dbReference type="Gene3D" id="3.40.50.1820">
    <property type="entry name" value="alpha/beta hydrolase"/>
    <property type="match status" value="1"/>
</dbReference>
<dbReference type="AlphaFoldDB" id="A0A6G6GQQ4"/>
<dbReference type="EMBL" id="CP049057">
    <property type="protein sequence ID" value="QIE60763.1"/>
    <property type="molecule type" value="Genomic_DNA"/>
</dbReference>
<proteinExistence type="predicted"/>
<evidence type="ECO:0000313" key="1">
    <source>
        <dbReference type="EMBL" id="QIE60763.1"/>
    </source>
</evidence>
<keyword evidence="2" id="KW-1185">Reference proteome</keyword>
<organism evidence="1 2">
    <name type="scientific">Rasiella rasia</name>
    <dbReference type="NCBI Taxonomy" id="2744027"/>
    <lineage>
        <taxon>Bacteria</taxon>
        <taxon>Pseudomonadati</taxon>
        <taxon>Bacteroidota</taxon>
        <taxon>Flavobacteriia</taxon>
        <taxon>Flavobacteriales</taxon>
        <taxon>Flavobacteriaceae</taxon>
        <taxon>Rasiella</taxon>
    </lineage>
</organism>
<dbReference type="KEGG" id="mgel:G5B37_14725"/>
<dbReference type="GO" id="GO:0016787">
    <property type="term" value="F:hydrolase activity"/>
    <property type="evidence" value="ECO:0007669"/>
    <property type="project" value="UniProtKB-KW"/>
</dbReference>